<dbReference type="AlphaFoldDB" id="A0A1Q2YE03"/>
<proteinExistence type="predicted"/>
<name>A0A1Q2YE03_9ASCO</name>
<comment type="caution">
    <text evidence="3">The sequence shown here is derived from an EMBL/GenBank/DDBJ whole genome shotgun (WGS) entry which is preliminary data.</text>
</comment>
<reference evidence="3 4" key="1">
    <citation type="submission" date="2016-08" db="EMBL/GenBank/DDBJ databases">
        <title>Whole genome shotgun sequence of Pichia membranifaciens KS47-1.</title>
        <authorList>
            <person name="Konishi M."/>
            <person name="Ishida M."/>
            <person name="Arakawa T."/>
            <person name="Kato Y."/>
            <person name="Horiuchi J."/>
        </authorList>
    </citation>
    <scope>NUCLEOTIDE SEQUENCE [LARGE SCALE GENOMIC DNA]</scope>
    <source>
        <strain evidence="3 4">KS47-1</strain>
    </source>
</reference>
<feature type="compositionally biased region" description="Basic residues" evidence="2">
    <location>
        <begin position="22"/>
        <end position="35"/>
    </location>
</feature>
<evidence type="ECO:0000313" key="3">
    <source>
        <dbReference type="EMBL" id="GAV27731.1"/>
    </source>
</evidence>
<dbReference type="GO" id="GO:0000444">
    <property type="term" value="C:MIS12/MIND type complex"/>
    <property type="evidence" value="ECO:0007669"/>
    <property type="project" value="InterPro"/>
</dbReference>
<feature type="compositionally biased region" description="Basic and acidic residues" evidence="2">
    <location>
        <begin position="329"/>
        <end position="343"/>
    </location>
</feature>
<feature type="compositionally biased region" description="Acidic residues" evidence="2">
    <location>
        <begin position="99"/>
        <end position="109"/>
    </location>
</feature>
<feature type="compositionally biased region" description="Acidic residues" evidence="2">
    <location>
        <begin position="283"/>
        <end position="295"/>
    </location>
</feature>
<dbReference type="EMBL" id="BDGI01000044">
    <property type="protein sequence ID" value="GAV27731.1"/>
    <property type="molecule type" value="Genomic_DNA"/>
</dbReference>
<dbReference type="Proteomes" id="UP000186136">
    <property type="component" value="Unassembled WGS sequence"/>
</dbReference>
<feature type="compositionally biased region" description="Basic and acidic residues" evidence="2">
    <location>
        <begin position="124"/>
        <end position="153"/>
    </location>
</feature>
<feature type="compositionally biased region" description="Low complexity" evidence="2">
    <location>
        <begin position="71"/>
        <end position="93"/>
    </location>
</feature>
<organism evidence="3 4">
    <name type="scientific">Pichia membranifaciens</name>
    <dbReference type="NCBI Taxonomy" id="4926"/>
    <lineage>
        <taxon>Eukaryota</taxon>
        <taxon>Fungi</taxon>
        <taxon>Dikarya</taxon>
        <taxon>Ascomycota</taxon>
        <taxon>Saccharomycotina</taxon>
        <taxon>Pichiomycetes</taxon>
        <taxon>Pichiales</taxon>
        <taxon>Pichiaceae</taxon>
        <taxon>Pichia</taxon>
    </lineage>
</organism>
<keyword evidence="1" id="KW-0175">Coiled coil</keyword>
<evidence type="ECO:0000256" key="2">
    <source>
        <dbReference type="SAM" id="MobiDB-lite"/>
    </source>
</evidence>
<feature type="region of interest" description="Disordered" evidence="2">
    <location>
        <begin position="69"/>
        <end position="343"/>
    </location>
</feature>
<feature type="region of interest" description="Disordered" evidence="2">
    <location>
        <begin position="22"/>
        <end position="54"/>
    </location>
</feature>
<dbReference type="PANTHER" id="PTHR14778">
    <property type="entry name" value="KINETOCHORE-ASSOCIATED PROTEIN DSN1 HOMOLOG"/>
    <property type="match status" value="1"/>
</dbReference>
<keyword evidence="4" id="KW-1185">Reference proteome</keyword>
<dbReference type="OrthoDB" id="3364649at2759"/>
<dbReference type="GO" id="GO:0051301">
    <property type="term" value="P:cell division"/>
    <property type="evidence" value="ECO:0007669"/>
    <property type="project" value="InterPro"/>
</dbReference>
<feature type="compositionally biased region" description="Basic and acidic residues" evidence="2">
    <location>
        <begin position="205"/>
        <end position="224"/>
    </location>
</feature>
<dbReference type="PANTHER" id="PTHR14778:SF2">
    <property type="entry name" value="KINETOCHORE-ASSOCIATED PROTEIN DSN1 HOMOLOG"/>
    <property type="match status" value="1"/>
</dbReference>
<sequence length="709" mass="81942">MASDYEDLPETPVVSRRIVKLTRKKNTSSKVKSKKGSKDDVDVDEELAKLPENSPLVKSLDISKILGKMKNPSNYSGYSTNSSFNGNSNSNNNWKTESLFDDNGEDELFPDLNIEEQLKKKKERQREIRKQKEKAKVLEKENLLRDKATKIEDSNPPLYPSSSPAKEMSPIVPTLPFPPPPSPPPAPVKKRGRPRKNPPKQQTEVIKKDVPKKKELTKQKKEPSKVTNRKRKAQAEDGSNKEKPTATKRPRSKSNKKEVPKTTKKVKKPKADTSSSFSLFEVLDFDDSRDADEEARENSGVYNAANNSDHDVFVLESPVKKGRKRKNVKSNDVKKPIATFDGHDSDFEEKKKIAEQEMEHLKEQERREILAEIAKHEREEKERLRQEREEKLEQEKLEAEQEKQRLKESRRKQQVERQKKAKKLEMLEKLRESTSSIMNKKVETIIIPLKDANEDTSNSNIKLRRSSLTARGRRLSSVGNGFVATPHDDIPNNELHKHIDMSLPDSHKLKQLLVWLGKRLIKHGWGDEFENEQDDDVKMKAKMICQIILEEFVNDLIQGQIDVDWWGSSKTVRIANEPIIVHKNKENVENENKLNFYENEAKKLEREEKIWQELKVKNTGTEHDLVLKEIQSPQPTFVSNERYPLEENKKLQDLVEVSGGRVNKLERLVHRLQVSNQLIQRIMSQKNELVAQQIKQQSRIDALDLLRKA</sequence>
<feature type="coiled-coil region" evidence="1">
    <location>
        <begin position="344"/>
        <end position="432"/>
    </location>
</feature>
<feature type="compositionally biased region" description="Basic residues" evidence="2">
    <location>
        <begin position="188"/>
        <end position="198"/>
    </location>
</feature>
<dbReference type="Pfam" id="PF08202">
    <property type="entry name" value="MIS13"/>
    <property type="match status" value="1"/>
</dbReference>
<protein>
    <submittedName>
        <fullName evidence="3">Uncharacterized protein</fullName>
    </submittedName>
</protein>
<dbReference type="InterPro" id="IPR013218">
    <property type="entry name" value="Dsn1/Mis13"/>
</dbReference>
<evidence type="ECO:0000313" key="4">
    <source>
        <dbReference type="Proteomes" id="UP000186136"/>
    </source>
</evidence>
<evidence type="ECO:0000256" key="1">
    <source>
        <dbReference type="SAM" id="Coils"/>
    </source>
</evidence>
<gene>
    <name evidence="3" type="ORF">PMKS-001199</name>
</gene>
<feature type="compositionally biased region" description="Pro residues" evidence="2">
    <location>
        <begin position="173"/>
        <end position="187"/>
    </location>
</feature>
<accession>A0A1Q2YE03</accession>
<feature type="coiled-coil region" evidence="1">
    <location>
        <begin position="580"/>
        <end position="614"/>
    </location>
</feature>
<dbReference type="GO" id="GO:0007059">
    <property type="term" value="P:chromosome segregation"/>
    <property type="evidence" value="ECO:0007669"/>
    <property type="project" value="InterPro"/>
</dbReference>
<feature type="compositionally biased region" description="Basic and acidic residues" evidence="2">
    <location>
        <begin position="233"/>
        <end position="245"/>
    </location>
</feature>